<evidence type="ECO:0000256" key="1">
    <source>
        <dbReference type="SAM" id="Phobius"/>
    </source>
</evidence>
<proteinExistence type="predicted"/>
<evidence type="ECO:0000313" key="3">
    <source>
        <dbReference type="EMBL" id="MCO6048356.1"/>
    </source>
</evidence>
<dbReference type="Proteomes" id="UP001205906">
    <property type="component" value="Unassembled WGS sequence"/>
</dbReference>
<feature type="transmembrane region" description="Helical" evidence="1">
    <location>
        <begin position="247"/>
        <end position="264"/>
    </location>
</feature>
<keyword evidence="1" id="KW-0472">Membrane</keyword>
<feature type="domain" description="EamA" evidence="2">
    <location>
        <begin position="15"/>
        <end position="148"/>
    </location>
</feature>
<dbReference type="EMBL" id="JAMXQS010000001">
    <property type="protein sequence ID" value="MCO6048356.1"/>
    <property type="molecule type" value="Genomic_DNA"/>
</dbReference>
<reference evidence="3 4" key="1">
    <citation type="submission" date="2022-06" db="EMBL/GenBank/DDBJ databases">
        <title>Mesorhizobium sp. strain RP14 Genome sequencing and assembly.</title>
        <authorList>
            <person name="Kim I."/>
        </authorList>
    </citation>
    <scope>NUCLEOTIDE SEQUENCE [LARGE SCALE GENOMIC DNA]</scope>
    <source>
        <strain evidence="4">RP14(2022)</strain>
    </source>
</reference>
<feature type="transmembrane region" description="Helical" evidence="1">
    <location>
        <begin position="131"/>
        <end position="149"/>
    </location>
</feature>
<sequence>MQDQTTTEDKTRLRKGILLSLFAIFVFATQDTATKLLVADHSPFQITMMRFWAFAAMALVIVVRSGGARAAFASKYPGLQILRPILLVLDIWCFAFATGFLPLAELQAITLVYPLVVTLAAIPILGERVGIFRFSAVFVGFCGALLIVRPGGLPLGVGVACAMASAVSFAIYIVITRKVSATDSSATSMAYVGAIGFLMTTAVGIFFWRTPDTTSLMLLLYIMATSCVAHGLLVVALGMAPASLLQPFNYTALPWGILFGYIVFGQMIDPIGLMGAVVIVGAGITVMLRERVKRVPVAPDPTLPGKQ</sequence>
<keyword evidence="4" id="KW-1185">Reference proteome</keyword>
<dbReference type="SUPFAM" id="SSF103481">
    <property type="entry name" value="Multidrug resistance efflux transporter EmrE"/>
    <property type="match status" value="2"/>
</dbReference>
<keyword evidence="1" id="KW-0812">Transmembrane</keyword>
<evidence type="ECO:0000313" key="4">
    <source>
        <dbReference type="Proteomes" id="UP001205906"/>
    </source>
</evidence>
<comment type="caution">
    <text evidence="3">The sequence shown here is derived from an EMBL/GenBank/DDBJ whole genome shotgun (WGS) entry which is preliminary data.</text>
</comment>
<accession>A0ABT1C0J4</accession>
<feature type="transmembrane region" description="Helical" evidence="1">
    <location>
        <begin position="12"/>
        <end position="29"/>
    </location>
</feature>
<dbReference type="PANTHER" id="PTHR22911">
    <property type="entry name" value="ACYL-MALONYL CONDENSING ENZYME-RELATED"/>
    <property type="match status" value="1"/>
</dbReference>
<protein>
    <submittedName>
        <fullName evidence="3">DMT family transporter</fullName>
    </submittedName>
</protein>
<evidence type="ECO:0000259" key="2">
    <source>
        <dbReference type="Pfam" id="PF00892"/>
    </source>
</evidence>
<feature type="transmembrane region" description="Helical" evidence="1">
    <location>
        <begin position="155"/>
        <end position="176"/>
    </location>
</feature>
<name>A0ABT1C0J4_9HYPH</name>
<feature type="transmembrane region" description="Helical" evidence="1">
    <location>
        <begin position="108"/>
        <end position="126"/>
    </location>
</feature>
<feature type="transmembrane region" description="Helical" evidence="1">
    <location>
        <begin position="188"/>
        <end position="208"/>
    </location>
</feature>
<organism evidence="3 4">
    <name type="scientific">Mesorhizobium liriopis</name>
    <dbReference type="NCBI Taxonomy" id="2953882"/>
    <lineage>
        <taxon>Bacteria</taxon>
        <taxon>Pseudomonadati</taxon>
        <taxon>Pseudomonadota</taxon>
        <taxon>Alphaproteobacteria</taxon>
        <taxon>Hyphomicrobiales</taxon>
        <taxon>Phyllobacteriaceae</taxon>
        <taxon>Mesorhizobium</taxon>
    </lineage>
</organism>
<dbReference type="InterPro" id="IPR000620">
    <property type="entry name" value="EamA_dom"/>
</dbReference>
<dbReference type="RefSeq" id="WP_252815173.1">
    <property type="nucleotide sequence ID" value="NZ_JAMXQS010000001.1"/>
</dbReference>
<gene>
    <name evidence="3" type="ORF">NGM99_00945</name>
</gene>
<dbReference type="InterPro" id="IPR037185">
    <property type="entry name" value="EmrE-like"/>
</dbReference>
<feature type="transmembrane region" description="Helical" evidence="1">
    <location>
        <begin position="84"/>
        <end position="102"/>
    </location>
</feature>
<feature type="transmembrane region" description="Helical" evidence="1">
    <location>
        <begin position="270"/>
        <end position="288"/>
    </location>
</feature>
<feature type="domain" description="EamA" evidence="2">
    <location>
        <begin position="158"/>
        <end position="282"/>
    </location>
</feature>
<dbReference type="PANTHER" id="PTHR22911:SF103">
    <property type="entry name" value="BLR2811 PROTEIN"/>
    <property type="match status" value="1"/>
</dbReference>
<keyword evidence="1" id="KW-1133">Transmembrane helix</keyword>
<dbReference type="Pfam" id="PF00892">
    <property type="entry name" value="EamA"/>
    <property type="match status" value="2"/>
</dbReference>
<feature type="transmembrane region" description="Helical" evidence="1">
    <location>
        <begin position="49"/>
        <end position="72"/>
    </location>
</feature>
<feature type="transmembrane region" description="Helical" evidence="1">
    <location>
        <begin position="220"/>
        <end position="240"/>
    </location>
</feature>